<reference evidence="5" key="1">
    <citation type="submission" date="2017-02" db="UniProtKB">
        <authorList>
            <consortium name="WormBaseParasite"/>
        </authorList>
    </citation>
    <scope>IDENTIFICATION</scope>
</reference>
<keyword evidence="2" id="KW-1133">Transmembrane helix</keyword>
<evidence type="ECO:0000313" key="5">
    <source>
        <dbReference type="WBParaSite" id="TASK_0000251801-mRNA-1"/>
    </source>
</evidence>
<name>A0A0R3VYM4_TAEAS</name>
<proteinExistence type="predicted"/>
<sequence>MYSGDDVPPQPPAPVQQPSPYGYAMGTAGDAAAAWLPAPNVAPPTAASAAGYPPGAASSASMAGPCRLTSTAVLFGDLVVVCLVMGTGAGLMWDGVLRGGGRGFLRGAGWCDAMRCGAGSG</sequence>
<gene>
    <name evidence="3" type="ORF">TASK_LOCUS2519</name>
</gene>
<dbReference type="Proteomes" id="UP000282613">
    <property type="component" value="Unassembled WGS sequence"/>
</dbReference>
<evidence type="ECO:0000256" key="1">
    <source>
        <dbReference type="SAM" id="MobiDB-lite"/>
    </source>
</evidence>
<reference evidence="3 4" key="2">
    <citation type="submission" date="2018-11" db="EMBL/GenBank/DDBJ databases">
        <authorList>
            <consortium name="Pathogen Informatics"/>
        </authorList>
    </citation>
    <scope>NUCLEOTIDE SEQUENCE [LARGE SCALE GENOMIC DNA]</scope>
</reference>
<feature type="compositionally biased region" description="Pro residues" evidence="1">
    <location>
        <begin position="8"/>
        <end position="17"/>
    </location>
</feature>
<feature type="region of interest" description="Disordered" evidence="1">
    <location>
        <begin position="1"/>
        <end position="21"/>
    </location>
</feature>
<dbReference type="WBParaSite" id="TASK_0000251801-mRNA-1">
    <property type="protein sequence ID" value="TASK_0000251801-mRNA-1"/>
    <property type="gene ID" value="TASK_0000251801"/>
</dbReference>
<organism evidence="5">
    <name type="scientific">Taenia asiatica</name>
    <name type="common">Asian tapeworm</name>
    <dbReference type="NCBI Taxonomy" id="60517"/>
    <lineage>
        <taxon>Eukaryota</taxon>
        <taxon>Metazoa</taxon>
        <taxon>Spiralia</taxon>
        <taxon>Lophotrochozoa</taxon>
        <taxon>Platyhelminthes</taxon>
        <taxon>Cestoda</taxon>
        <taxon>Eucestoda</taxon>
        <taxon>Cyclophyllidea</taxon>
        <taxon>Taeniidae</taxon>
        <taxon>Taenia</taxon>
    </lineage>
</organism>
<dbReference type="AlphaFoldDB" id="A0A0R3VYM4"/>
<protein>
    <submittedName>
        <fullName evidence="3 5">Uncharacterized protein</fullName>
    </submittedName>
</protein>
<dbReference type="EMBL" id="UYRS01001904">
    <property type="protein sequence ID" value="VDK25437.1"/>
    <property type="molecule type" value="Genomic_DNA"/>
</dbReference>
<evidence type="ECO:0000256" key="2">
    <source>
        <dbReference type="SAM" id="Phobius"/>
    </source>
</evidence>
<accession>A0A0R3VYM4</accession>
<evidence type="ECO:0000313" key="3">
    <source>
        <dbReference type="EMBL" id="VDK25437.1"/>
    </source>
</evidence>
<dbReference type="STRING" id="60517.A0A0R3VYM4"/>
<keyword evidence="2" id="KW-0812">Transmembrane</keyword>
<keyword evidence="2" id="KW-0472">Membrane</keyword>
<evidence type="ECO:0000313" key="4">
    <source>
        <dbReference type="Proteomes" id="UP000282613"/>
    </source>
</evidence>
<feature type="transmembrane region" description="Helical" evidence="2">
    <location>
        <begin position="72"/>
        <end position="93"/>
    </location>
</feature>
<keyword evidence="4" id="KW-1185">Reference proteome</keyword>